<reference evidence="2" key="1">
    <citation type="journal article" date="2014" name="Int. J. Syst. Evol. Microbiol.">
        <title>Complete genome sequence of Corynebacterium casei LMG S-19264T (=DSM 44701T), isolated from a smear-ripened cheese.</title>
        <authorList>
            <consortium name="US DOE Joint Genome Institute (JGI-PGF)"/>
            <person name="Walter F."/>
            <person name="Albersmeier A."/>
            <person name="Kalinowski J."/>
            <person name="Ruckert C."/>
        </authorList>
    </citation>
    <scope>NUCLEOTIDE SEQUENCE</scope>
    <source>
        <strain evidence="2">CGMCC 4.7272</strain>
    </source>
</reference>
<evidence type="ECO:0000259" key="1">
    <source>
        <dbReference type="Pfam" id="PF25232"/>
    </source>
</evidence>
<proteinExistence type="predicted"/>
<accession>A0A917L0Z2</accession>
<dbReference type="EMBL" id="BMMU01000010">
    <property type="protein sequence ID" value="GGJ35221.1"/>
    <property type="molecule type" value="Genomic_DNA"/>
</dbReference>
<evidence type="ECO:0000313" key="2">
    <source>
        <dbReference type="EMBL" id="GGJ35221.1"/>
    </source>
</evidence>
<keyword evidence="3" id="KW-1185">Reference proteome</keyword>
<dbReference type="Pfam" id="PF25232">
    <property type="entry name" value="DUF7848"/>
    <property type="match status" value="1"/>
</dbReference>
<name>A0A917L0Z2_9ACTN</name>
<dbReference type="AlphaFoldDB" id="A0A917L0Z2"/>
<comment type="caution">
    <text evidence="2">The sequence shown here is derived from an EMBL/GenBank/DDBJ whole genome shotgun (WGS) entry which is preliminary data.</text>
</comment>
<gene>
    <name evidence="2" type="ORF">GCM10012282_34950</name>
</gene>
<protein>
    <recommendedName>
        <fullName evidence="1">DUF7848 domain-containing protein</fullName>
    </recommendedName>
</protein>
<feature type="domain" description="DUF7848" evidence="1">
    <location>
        <begin position="63"/>
        <end position="138"/>
    </location>
</feature>
<organism evidence="2 3">
    <name type="scientific">Streptomyces lacrimifluminis</name>
    <dbReference type="NCBI Taxonomy" id="1500077"/>
    <lineage>
        <taxon>Bacteria</taxon>
        <taxon>Bacillati</taxon>
        <taxon>Actinomycetota</taxon>
        <taxon>Actinomycetes</taxon>
        <taxon>Kitasatosporales</taxon>
        <taxon>Streptomycetaceae</taxon>
        <taxon>Streptomyces</taxon>
    </lineage>
</organism>
<dbReference type="InterPro" id="IPR057170">
    <property type="entry name" value="DUF7848"/>
</dbReference>
<reference evidence="2" key="2">
    <citation type="submission" date="2020-09" db="EMBL/GenBank/DDBJ databases">
        <authorList>
            <person name="Sun Q."/>
            <person name="Zhou Y."/>
        </authorList>
    </citation>
    <scope>NUCLEOTIDE SEQUENCE</scope>
    <source>
        <strain evidence="2">CGMCC 4.7272</strain>
    </source>
</reference>
<dbReference type="Proteomes" id="UP000625682">
    <property type="component" value="Unassembled WGS sequence"/>
</dbReference>
<sequence>MSAPGSDTSRPPVPVADCATCAELAECRELARAVFDRSAETDTNVLMRQHQRQAHESQAHPGRTRRTFRYVPFTIVQDATAEPEYATRCVSGDEAECGAESGVRGHPADVEEWQRRHTQETRHARYRRTFADYAVMEPLGGFEAGLTVGLEPARVARVRTS</sequence>
<evidence type="ECO:0000313" key="3">
    <source>
        <dbReference type="Proteomes" id="UP000625682"/>
    </source>
</evidence>